<proteinExistence type="predicted"/>
<name>A0A2H0BVX2_9BACT</name>
<evidence type="ECO:0000313" key="4">
    <source>
        <dbReference type="Proteomes" id="UP000231246"/>
    </source>
</evidence>
<dbReference type="EMBL" id="PCTA01000013">
    <property type="protein sequence ID" value="PIP61836.1"/>
    <property type="molecule type" value="Genomic_DNA"/>
</dbReference>
<evidence type="ECO:0008006" key="5">
    <source>
        <dbReference type="Google" id="ProtNLM"/>
    </source>
</evidence>
<protein>
    <recommendedName>
        <fullName evidence="5">Glycosyltransferase</fullName>
    </recommendedName>
</protein>
<gene>
    <name evidence="3" type="ORF">COW99_01950</name>
</gene>
<dbReference type="PANTHER" id="PTHR34136:SF1">
    <property type="entry name" value="UDP-N-ACETYL-D-MANNOSAMINURONIC ACID TRANSFERASE"/>
    <property type="match status" value="1"/>
</dbReference>
<comment type="caution">
    <text evidence="3">The sequence shown here is derived from an EMBL/GenBank/DDBJ whole genome shotgun (WGS) entry which is preliminary data.</text>
</comment>
<organism evidence="3 4">
    <name type="scientific">Candidatus Roizmanbacteria bacterium CG22_combo_CG10-13_8_21_14_all_38_20</name>
    <dbReference type="NCBI Taxonomy" id="1974862"/>
    <lineage>
        <taxon>Bacteria</taxon>
        <taxon>Candidatus Roizmaniibacteriota</taxon>
    </lineage>
</organism>
<keyword evidence="1" id="KW-0328">Glycosyltransferase</keyword>
<evidence type="ECO:0000256" key="2">
    <source>
        <dbReference type="ARBA" id="ARBA00022679"/>
    </source>
</evidence>
<dbReference type="PANTHER" id="PTHR34136">
    <property type="match status" value="1"/>
</dbReference>
<sequence length="234" mass="26198">MKTLNIQVDDINLSTALDRVINAVNNKKAYRVVTPNPEIITQAQSDPVLATILNNANLAIPDGVGLRLAGIRNTTPGVELMRELIKLAAINNWGIGLYGGRGNSAKLALAKLQAQHPNLKGWAMAAPELKIGEKFDDEYKKIISKIKLNNTKIVFIALGAPKQEYFMDKLKTDTVLMVVGGSFDEIAGLVRPTPAVVNKLGLKWLWRLIWQPWRITRQLRLIKFLYLYYFKTGF</sequence>
<accession>A0A2H0BVX2</accession>
<evidence type="ECO:0000256" key="1">
    <source>
        <dbReference type="ARBA" id="ARBA00022676"/>
    </source>
</evidence>
<evidence type="ECO:0000313" key="3">
    <source>
        <dbReference type="EMBL" id="PIP61836.1"/>
    </source>
</evidence>
<dbReference type="AlphaFoldDB" id="A0A2H0BVX2"/>
<keyword evidence="2" id="KW-0808">Transferase</keyword>
<reference evidence="3 4" key="1">
    <citation type="submission" date="2017-09" db="EMBL/GenBank/DDBJ databases">
        <title>Depth-based differentiation of microbial function through sediment-hosted aquifers and enrichment of novel symbionts in the deep terrestrial subsurface.</title>
        <authorList>
            <person name="Probst A.J."/>
            <person name="Ladd B."/>
            <person name="Jarett J.K."/>
            <person name="Geller-Mcgrath D.E."/>
            <person name="Sieber C.M."/>
            <person name="Emerson J.B."/>
            <person name="Anantharaman K."/>
            <person name="Thomas B.C."/>
            <person name="Malmstrom R."/>
            <person name="Stieglmeier M."/>
            <person name="Klingl A."/>
            <person name="Woyke T."/>
            <person name="Ryan C.M."/>
            <person name="Banfield J.F."/>
        </authorList>
    </citation>
    <scope>NUCLEOTIDE SEQUENCE [LARGE SCALE GENOMIC DNA]</scope>
    <source>
        <strain evidence="3">CG22_combo_CG10-13_8_21_14_all_38_20</strain>
    </source>
</reference>
<dbReference type="InterPro" id="IPR004629">
    <property type="entry name" value="WecG_TagA_CpsF"/>
</dbReference>
<dbReference type="Pfam" id="PF03808">
    <property type="entry name" value="Glyco_tran_WecG"/>
    <property type="match status" value="1"/>
</dbReference>
<dbReference type="GO" id="GO:0016758">
    <property type="term" value="F:hexosyltransferase activity"/>
    <property type="evidence" value="ECO:0007669"/>
    <property type="project" value="TreeGrafter"/>
</dbReference>
<dbReference type="NCBIfam" id="TIGR00696">
    <property type="entry name" value="wecG_tagA_cpsF"/>
    <property type="match status" value="1"/>
</dbReference>
<dbReference type="CDD" id="cd06533">
    <property type="entry name" value="Glyco_transf_WecG_TagA"/>
    <property type="match status" value="1"/>
</dbReference>
<dbReference type="Proteomes" id="UP000231246">
    <property type="component" value="Unassembled WGS sequence"/>
</dbReference>